<dbReference type="Pfam" id="PF00005">
    <property type="entry name" value="ABC_tran"/>
    <property type="match status" value="1"/>
</dbReference>
<evidence type="ECO:0000313" key="7">
    <source>
        <dbReference type="Proteomes" id="UP000015105"/>
    </source>
</evidence>
<comment type="similarity">
    <text evidence="2">Belongs to the ABC transporter superfamily. ABCC family. Conjugate transporter (TC 3.A.1.208) subfamily.</text>
</comment>
<dbReference type="GO" id="GO:0005524">
    <property type="term" value="F:ATP binding"/>
    <property type="evidence" value="ECO:0007669"/>
    <property type="project" value="UniProtKB-KW"/>
</dbReference>
<sequence length="319" mass="35936">MWLIVYSSNDFNYCFNGCFMYGYPGTIRFNLDPFSEHNDADLWEALERAHLKDVIRRNALGLDAEVSEAGENFSVGQRQLLSLARALLRRAKILVLDEATAAVDVRTDALIQKTIREEFKSCTMLIIAHRLNTVIDCDRLLILSSGKISEFDTPENLLSNEDGAFSKMVQSTGPSNAEYLKSLVLGNGEERLRKEESKLQDIQRKWAASNRWAVAAQFALAASLASSHSDLLSLEVAEGNNILRKTKDAVITLQGVLEGKHNTEIEESLTEYQVPSDRWWSSLYKVIEGLATMSKLGRNRLRQPGYSFENHGSIDWDQI</sequence>
<proteinExistence type="inferred from homology"/>
<dbReference type="Gene3D" id="3.40.50.300">
    <property type="entry name" value="P-loop containing nucleotide triphosphate hydrolases"/>
    <property type="match status" value="1"/>
</dbReference>
<keyword evidence="4" id="KW-0067">ATP-binding</keyword>
<dbReference type="PANTHER" id="PTHR24223:SF456">
    <property type="entry name" value="MULTIDRUG RESISTANCE-ASSOCIATED PROTEIN LETHAL(2)03659"/>
    <property type="match status" value="1"/>
</dbReference>
<dbReference type="AlphaFoldDB" id="A0A453CZI6"/>
<keyword evidence="7" id="KW-1185">Reference proteome</keyword>
<dbReference type="EnsemblPlants" id="AET2Gv21024500.15">
    <property type="protein sequence ID" value="AET2Gv21024500.15"/>
    <property type="gene ID" value="AET2Gv21024500"/>
</dbReference>
<dbReference type="Gramene" id="AET2Gv21024500.15">
    <property type="protein sequence ID" value="AET2Gv21024500.15"/>
    <property type="gene ID" value="AET2Gv21024500"/>
</dbReference>
<name>A0A453CZI6_AEGTS</name>
<dbReference type="SUPFAM" id="SSF52540">
    <property type="entry name" value="P-loop containing nucleoside triphosphate hydrolases"/>
    <property type="match status" value="1"/>
</dbReference>
<evidence type="ECO:0000256" key="3">
    <source>
        <dbReference type="ARBA" id="ARBA00022741"/>
    </source>
</evidence>
<evidence type="ECO:0000256" key="1">
    <source>
        <dbReference type="ARBA" id="ARBA00004141"/>
    </source>
</evidence>
<dbReference type="FunFam" id="3.40.50.300:FF:003492">
    <property type="entry name" value="AGAP012735-PA"/>
    <property type="match status" value="1"/>
</dbReference>
<reference evidence="6" key="3">
    <citation type="journal article" date="2017" name="Nature">
        <title>Genome sequence of the progenitor of the wheat D genome Aegilops tauschii.</title>
        <authorList>
            <person name="Luo M.C."/>
            <person name="Gu Y.Q."/>
            <person name="Puiu D."/>
            <person name="Wang H."/>
            <person name="Twardziok S.O."/>
            <person name="Deal K.R."/>
            <person name="Huo N."/>
            <person name="Zhu T."/>
            <person name="Wang L."/>
            <person name="Wang Y."/>
            <person name="McGuire P.E."/>
            <person name="Liu S."/>
            <person name="Long H."/>
            <person name="Ramasamy R.K."/>
            <person name="Rodriguez J.C."/>
            <person name="Van S.L."/>
            <person name="Yuan L."/>
            <person name="Wang Z."/>
            <person name="Xia Z."/>
            <person name="Xiao L."/>
            <person name="Anderson O.D."/>
            <person name="Ouyang S."/>
            <person name="Liang Y."/>
            <person name="Zimin A.V."/>
            <person name="Pertea G."/>
            <person name="Qi P."/>
            <person name="Bennetzen J.L."/>
            <person name="Dai X."/>
            <person name="Dawson M.W."/>
            <person name="Muller H.G."/>
            <person name="Kugler K."/>
            <person name="Rivarola-Duarte L."/>
            <person name="Spannagl M."/>
            <person name="Mayer K.F.X."/>
            <person name="Lu F.H."/>
            <person name="Bevan M.W."/>
            <person name="Leroy P."/>
            <person name="Li P."/>
            <person name="You F.M."/>
            <person name="Sun Q."/>
            <person name="Liu Z."/>
            <person name="Lyons E."/>
            <person name="Wicker T."/>
            <person name="Salzberg S.L."/>
            <person name="Devos K.M."/>
            <person name="Dvorak J."/>
        </authorList>
    </citation>
    <scope>NUCLEOTIDE SEQUENCE [LARGE SCALE GENOMIC DNA]</scope>
    <source>
        <strain evidence="6">cv. AL8/78</strain>
    </source>
</reference>
<evidence type="ECO:0000256" key="2">
    <source>
        <dbReference type="ARBA" id="ARBA00009726"/>
    </source>
</evidence>
<reference evidence="7" key="2">
    <citation type="journal article" date="2017" name="Nat. Plants">
        <title>The Aegilops tauschii genome reveals multiple impacts of transposons.</title>
        <authorList>
            <person name="Zhao G."/>
            <person name="Zou C."/>
            <person name="Li K."/>
            <person name="Wang K."/>
            <person name="Li T."/>
            <person name="Gao L."/>
            <person name="Zhang X."/>
            <person name="Wang H."/>
            <person name="Yang Z."/>
            <person name="Liu X."/>
            <person name="Jiang W."/>
            <person name="Mao L."/>
            <person name="Kong X."/>
            <person name="Jiao Y."/>
            <person name="Jia J."/>
        </authorList>
    </citation>
    <scope>NUCLEOTIDE SEQUENCE [LARGE SCALE GENOMIC DNA]</scope>
    <source>
        <strain evidence="7">cv. AL8/78</strain>
    </source>
</reference>
<dbReference type="PANTHER" id="PTHR24223">
    <property type="entry name" value="ATP-BINDING CASSETTE SUB-FAMILY C"/>
    <property type="match status" value="1"/>
</dbReference>
<dbReference type="GO" id="GO:0016887">
    <property type="term" value="F:ATP hydrolysis activity"/>
    <property type="evidence" value="ECO:0007669"/>
    <property type="project" value="InterPro"/>
</dbReference>
<dbReference type="GO" id="GO:0042626">
    <property type="term" value="F:ATPase-coupled transmembrane transporter activity"/>
    <property type="evidence" value="ECO:0007669"/>
    <property type="project" value="TreeGrafter"/>
</dbReference>
<organism evidence="6 7">
    <name type="scientific">Aegilops tauschii subsp. strangulata</name>
    <name type="common">Goatgrass</name>
    <dbReference type="NCBI Taxonomy" id="200361"/>
    <lineage>
        <taxon>Eukaryota</taxon>
        <taxon>Viridiplantae</taxon>
        <taxon>Streptophyta</taxon>
        <taxon>Embryophyta</taxon>
        <taxon>Tracheophyta</taxon>
        <taxon>Spermatophyta</taxon>
        <taxon>Magnoliopsida</taxon>
        <taxon>Liliopsida</taxon>
        <taxon>Poales</taxon>
        <taxon>Poaceae</taxon>
        <taxon>BOP clade</taxon>
        <taxon>Pooideae</taxon>
        <taxon>Triticodae</taxon>
        <taxon>Triticeae</taxon>
        <taxon>Triticinae</taxon>
        <taxon>Aegilops</taxon>
    </lineage>
</organism>
<dbReference type="GO" id="GO:0016020">
    <property type="term" value="C:membrane"/>
    <property type="evidence" value="ECO:0007669"/>
    <property type="project" value="UniProtKB-SubCell"/>
</dbReference>
<reference evidence="6" key="4">
    <citation type="submission" date="2019-03" db="UniProtKB">
        <authorList>
            <consortium name="EnsemblPlants"/>
        </authorList>
    </citation>
    <scope>IDENTIFICATION</scope>
</reference>
<reference evidence="6" key="5">
    <citation type="journal article" date="2021" name="G3 (Bethesda)">
        <title>Aegilops tauschii genome assembly Aet v5.0 features greater sequence contiguity and improved annotation.</title>
        <authorList>
            <person name="Wang L."/>
            <person name="Zhu T."/>
            <person name="Rodriguez J.C."/>
            <person name="Deal K.R."/>
            <person name="Dubcovsky J."/>
            <person name="McGuire P.E."/>
            <person name="Lux T."/>
            <person name="Spannagl M."/>
            <person name="Mayer K.F.X."/>
            <person name="Baldrich P."/>
            <person name="Meyers B.C."/>
            <person name="Huo N."/>
            <person name="Gu Y.Q."/>
            <person name="Zhou H."/>
            <person name="Devos K.M."/>
            <person name="Bennetzen J.L."/>
            <person name="Unver T."/>
            <person name="Budak H."/>
            <person name="Gulick P.J."/>
            <person name="Galiba G."/>
            <person name="Kalapos B."/>
            <person name="Nelson D.R."/>
            <person name="Li P."/>
            <person name="You F.M."/>
            <person name="Luo M.C."/>
            <person name="Dvorak J."/>
        </authorList>
    </citation>
    <scope>NUCLEOTIDE SEQUENCE [LARGE SCALE GENOMIC DNA]</scope>
    <source>
        <strain evidence="6">cv. AL8/78</strain>
    </source>
</reference>
<accession>A0A453CZI6</accession>
<keyword evidence="3" id="KW-0547">Nucleotide-binding</keyword>
<protein>
    <recommendedName>
        <fullName evidence="5">ABC transporter domain-containing protein</fullName>
    </recommendedName>
</protein>
<dbReference type="InterPro" id="IPR050173">
    <property type="entry name" value="ABC_transporter_C-like"/>
</dbReference>
<evidence type="ECO:0000313" key="6">
    <source>
        <dbReference type="EnsemblPlants" id="AET2Gv21024500.15"/>
    </source>
</evidence>
<dbReference type="InterPro" id="IPR027417">
    <property type="entry name" value="P-loop_NTPase"/>
</dbReference>
<comment type="subcellular location">
    <subcellularLocation>
        <location evidence="1">Membrane</location>
        <topology evidence="1">Multi-pass membrane protein</topology>
    </subcellularLocation>
</comment>
<dbReference type="InterPro" id="IPR003439">
    <property type="entry name" value="ABC_transporter-like_ATP-bd"/>
</dbReference>
<reference evidence="7" key="1">
    <citation type="journal article" date="2014" name="Science">
        <title>Ancient hybridizations among the ancestral genomes of bread wheat.</title>
        <authorList>
            <consortium name="International Wheat Genome Sequencing Consortium,"/>
            <person name="Marcussen T."/>
            <person name="Sandve S.R."/>
            <person name="Heier L."/>
            <person name="Spannagl M."/>
            <person name="Pfeifer M."/>
            <person name="Jakobsen K.S."/>
            <person name="Wulff B.B."/>
            <person name="Steuernagel B."/>
            <person name="Mayer K.F."/>
            <person name="Olsen O.A."/>
        </authorList>
    </citation>
    <scope>NUCLEOTIDE SEQUENCE [LARGE SCALE GENOMIC DNA]</scope>
    <source>
        <strain evidence="7">cv. AL8/78</strain>
    </source>
</reference>
<evidence type="ECO:0000259" key="5">
    <source>
        <dbReference type="Pfam" id="PF00005"/>
    </source>
</evidence>
<feature type="domain" description="ABC transporter" evidence="5">
    <location>
        <begin position="37"/>
        <end position="101"/>
    </location>
</feature>
<evidence type="ECO:0000256" key="4">
    <source>
        <dbReference type="ARBA" id="ARBA00022840"/>
    </source>
</evidence>
<dbReference type="Proteomes" id="UP000015105">
    <property type="component" value="Chromosome 2D"/>
</dbReference>